<feature type="domain" description="Glycoside hydrolase family 2 immunoglobulin-like beta-sandwich" evidence="4">
    <location>
        <begin position="207"/>
        <end position="310"/>
    </location>
</feature>
<proteinExistence type="inferred from homology"/>
<keyword evidence="2 9" id="KW-0378">Hydrolase</keyword>
<organism evidence="10 11">
    <name type="scientific">Bacteroides ovatus</name>
    <dbReference type="NCBI Taxonomy" id="28116"/>
    <lineage>
        <taxon>Bacteria</taxon>
        <taxon>Pseudomonadati</taxon>
        <taxon>Bacteroidota</taxon>
        <taxon>Bacteroidia</taxon>
        <taxon>Bacteroidales</taxon>
        <taxon>Bacteroidaceae</taxon>
        <taxon>Bacteroides</taxon>
    </lineage>
</organism>
<feature type="domain" description="DUF4982" evidence="7">
    <location>
        <begin position="671"/>
        <end position="730"/>
    </location>
</feature>
<dbReference type="InterPro" id="IPR023232">
    <property type="entry name" value="Glyco_hydro_2_AS"/>
</dbReference>
<evidence type="ECO:0000313" key="10">
    <source>
        <dbReference type="EMBL" id="RGS87487.1"/>
    </source>
</evidence>
<evidence type="ECO:0000313" key="9">
    <source>
        <dbReference type="EMBL" id="MDC2408644.1"/>
    </source>
</evidence>
<comment type="similarity">
    <text evidence="1">Belongs to the glycosyl hydrolase 2 family.</text>
</comment>
<dbReference type="InterPro" id="IPR017853">
    <property type="entry name" value="GH"/>
</dbReference>
<dbReference type="InterPro" id="IPR006102">
    <property type="entry name" value="Ig-like_GH2"/>
</dbReference>
<dbReference type="Gene3D" id="3.20.20.80">
    <property type="entry name" value="Glycosidases"/>
    <property type="match status" value="1"/>
</dbReference>
<dbReference type="PANTHER" id="PTHR42732">
    <property type="entry name" value="BETA-GALACTOSIDASE"/>
    <property type="match status" value="1"/>
</dbReference>
<dbReference type="InterPro" id="IPR040605">
    <property type="entry name" value="Glyco_hydro2_dom5"/>
</dbReference>
<evidence type="ECO:0000259" key="7">
    <source>
        <dbReference type="Pfam" id="PF16355"/>
    </source>
</evidence>
<evidence type="ECO:0000256" key="2">
    <source>
        <dbReference type="ARBA" id="ARBA00022801"/>
    </source>
</evidence>
<dbReference type="PROSITE" id="PS00608">
    <property type="entry name" value="GLYCOSYL_HYDROL_F2_2"/>
    <property type="match status" value="1"/>
</dbReference>
<gene>
    <name evidence="10" type="ORF">DWX70_03255</name>
    <name evidence="9" type="ORF">PO240_12235</name>
</gene>
<dbReference type="InterPro" id="IPR032311">
    <property type="entry name" value="DUF4982"/>
</dbReference>
<keyword evidence="3 9" id="KW-0326">Glycosidase</keyword>
<dbReference type="EMBL" id="JAQNWR010000007">
    <property type="protein sequence ID" value="MDC2408644.1"/>
    <property type="molecule type" value="Genomic_DNA"/>
</dbReference>
<dbReference type="Pfam" id="PF02837">
    <property type="entry name" value="Glyco_hydro_2_N"/>
    <property type="match status" value="1"/>
</dbReference>
<dbReference type="Pfam" id="PF00703">
    <property type="entry name" value="Glyco_hydro_2"/>
    <property type="match status" value="1"/>
</dbReference>
<dbReference type="PANTHER" id="PTHR42732:SF1">
    <property type="entry name" value="BETA-MANNOSIDASE"/>
    <property type="match status" value="1"/>
</dbReference>
<evidence type="ECO:0000313" key="11">
    <source>
        <dbReference type="Proteomes" id="UP000266492"/>
    </source>
</evidence>
<dbReference type="InterPro" id="IPR006104">
    <property type="entry name" value="Glyco_hydro_2_N"/>
</dbReference>
<dbReference type="InterPro" id="IPR051913">
    <property type="entry name" value="GH2_Domain-Containing"/>
</dbReference>
<dbReference type="InterPro" id="IPR008979">
    <property type="entry name" value="Galactose-bd-like_sf"/>
</dbReference>
<feature type="domain" description="Glycoside hydrolase family 2 catalytic" evidence="5">
    <location>
        <begin position="318"/>
        <end position="560"/>
    </location>
</feature>
<dbReference type="Pfam" id="PF02836">
    <property type="entry name" value="Glyco_hydro_2_C"/>
    <property type="match status" value="1"/>
</dbReference>
<evidence type="ECO:0000259" key="6">
    <source>
        <dbReference type="Pfam" id="PF02837"/>
    </source>
</evidence>
<dbReference type="InterPro" id="IPR006103">
    <property type="entry name" value="Glyco_hydro_2_cat"/>
</dbReference>
<dbReference type="SUPFAM" id="SSF49373">
    <property type="entry name" value="Invasin/intimin cell-adhesion fragments"/>
    <property type="match status" value="1"/>
</dbReference>
<feature type="domain" description="Glycosyl hydrolases family 2 sugar binding" evidence="6">
    <location>
        <begin position="102"/>
        <end position="195"/>
    </location>
</feature>
<feature type="domain" description="Glycoside hydrolase family 2" evidence="8">
    <location>
        <begin position="743"/>
        <end position="843"/>
    </location>
</feature>
<accession>A0A395W4I2</accession>
<dbReference type="Pfam" id="PF16355">
    <property type="entry name" value="DUF4982"/>
    <property type="match status" value="1"/>
</dbReference>
<evidence type="ECO:0000259" key="8">
    <source>
        <dbReference type="Pfam" id="PF18565"/>
    </source>
</evidence>
<dbReference type="SUPFAM" id="SSF49303">
    <property type="entry name" value="beta-Galactosidase/glucuronidase domain"/>
    <property type="match status" value="1"/>
</dbReference>
<dbReference type="Proteomes" id="UP000266492">
    <property type="component" value="Unassembled WGS sequence"/>
</dbReference>
<dbReference type="SUPFAM" id="SSF49785">
    <property type="entry name" value="Galactose-binding domain-like"/>
    <property type="match status" value="1"/>
</dbReference>
<dbReference type="Proteomes" id="UP001214017">
    <property type="component" value="Unassembled WGS sequence"/>
</dbReference>
<name>A0A395W4I2_BACOV</name>
<sequence>MMIGKLKYLMLGGCLILGSCLALGGCLMLLGACSSSSLVSPRERSDFNADWRFHLGDGLQAAQPGFADNDWRVLDLPHDWAIEGDFSQENPSGTGGGALPGGVGWYRKTFSVDKADAGKIFRIEFDGVYMNSEVFINGVSLGVRPYGYISFSYDLTPYLKWDEPNVLAVRVDNAEQPNSRWYSGCGIYRNVWLSKTGPIHVGGWGTYVTTSSVDEKQAVLNLATTLVNESDTNENVTVCSSLQDAEGREVAETRSSGEAEAGKEVVFTQQLTVKQPQLWDIDTPYLYTLVTKVMRNEECMDRYTTPVGIRTFSLDARKGFTLNGRQTKINGVCMHHDLGCLGAAVNTRAIERHLQILKEMGCNGIRCSHNPPAPELLDLCDRMGFIVMDEAFDMWRKKKTAHDYARYFNEWHERDLNDFILRDRNHPSVFMWSIGNEVLEQWSDAKADTLSLEEANLILNFGHSSEMLAKEGEESVNSLLTKKLVSFVKGLDPTRPVTAGCNEPNSGNHLFRSGVLDVIGYNYHNKDIPNVPANFPDKPFIITESNSALMTRGYYRMPSDRMFIWPKRWDKSFADSTFACSSYENCHVPWGNTHEESLKLVRDNDFISGQYVWTGFDYIGEPTPYGWPARSSYFGIVDLAGFPKDVYYLYQSEWTDKQVLHLFPHWNWTPGQEIDMWCYYNQADEVELFVNGKSQGVKRKDLDNLHVAWRVKFEPGTVKVIARESGKVVAEKEICTAGKPAEIRLTPDRSILTADGKDLCFVTVEVLDEKGNLCPDADNLVNFTVQGNGFIAGVDNGNPVSMERFKDEKRKAFYGKCLVVIQNDGKPGKAKLTATSEGLRQAVLKISAEEL</sequence>
<comment type="caution">
    <text evidence="10">The sequence shown here is derived from an EMBL/GenBank/DDBJ whole genome shotgun (WGS) entry which is preliminary data.</text>
</comment>
<dbReference type="PRINTS" id="PR00132">
    <property type="entry name" value="GLHYDRLASE2"/>
</dbReference>
<dbReference type="Gene3D" id="2.60.40.10">
    <property type="entry name" value="Immunoglobulins"/>
    <property type="match status" value="3"/>
</dbReference>
<reference evidence="9" key="2">
    <citation type="submission" date="2022-10" db="EMBL/GenBank/DDBJ databases">
        <title>Human gut microbiome strain richness.</title>
        <authorList>
            <person name="Chen-Liaw A."/>
        </authorList>
    </citation>
    <scope>NUCLEOTIDE SEQUENCE</scope>
    <source>
        <strain evidence="9">F7_m1001271B151109d0_201107</strain>
    </source>
</reference>
<reference evidence="10 11" key="1">
    <citation type="submission" date="2018-08" db="EMBL/GenBank/DDBJ databases">
        <title>A genome reference for cultivated species of the human gut microbiota.</title>
        <authorList>
            <person name="Zou Y."/>
            <person name="Xue W."/>
            <person name="Luo G."/>
        </authorList>
    </citation>
    <scope>NUCLEOTIDE SEQUENCE [LARGE SCALE GENOMIC DNA]</scope>
    <source>
        <strain evidence="10 11">AF20-9LB</strain>
    </source>
</reference>
<evidence type="ECO:0000256" key="1">
    <source>
        <dbReference type="ARBA" id="ARBA00007401"/>
    </source>
</evidence>
<dbReference type="GO" id="GO:0005975">
    <property type="term" value="P:carbohydrate metabolic process"/>
    <property type="evidence" value="ECO:0007669"/>
    <property type="project" value="InterPro"/>
</dbReference>
<dbReference type="InterPro" id="IPR006101">
    <property type="entry name" value="Glyco_hydro_2"/>
</dbReference>
<dbReference type="Gene3D" id="2.60.120.260">
    <property type="entry name" value="Galactose-binding domain-like"/>
    <property type="match status" value="1"/>
</dbReference>
<dbReference type="InterPro" id="IPR008964">
    <property type="entry name" value="Invasin/intimin_cell_adhesion"/>
</dbReference>
<dbReference type="PROSITE" id="PS51257">
    <property type="entry name" value="PROKAR_LIPOPROTEIN"/>
    <property type="match status" value="1"/>
</dbReference>
<dbReference type="SUPFAM" id="SSF51445">
    <property type="entry name" value="(Trans)glycosidases"/>
    <property type="match status" value="1"/>
</dbReference>
<dbReference type="SMR" id="A0A395W4I2"/>
<dbReference type="GeneID" id="29452167"/>
<evidence type="ECO:0000256" key="3">
    <source>
        <dbReference type="ARBA" id="ARBA00023295"/>
    </source>
</evidence>
<dbReference type="GO" id="GO:0004565">
    <property type="term" value="F:beta-galactosidase activity"/>
    <property type="evidence" value="ECO:0007669"/>
    <property type="project" value="UniProtKB-EC"/>
</dbReference>
<dbReference type="EC" id="3.2.1.23" evidence="9"/>
<protein>
    <submittedName>
        <fullName evidence="10">Beta-galactosidase BoGH2A</fullName>
        <ecNumber evidence="9">3.2.1.23</ecNumber>
    </submittedName>
</protein>
<dbReference type="RefSeq" id="WP_004298430.1">
    <property type="nucleotide sequence ID" value="NZ_BAABYJ010000001.1"/>
</dbReference>
<dbReference type="EMBL" id="QRVZ01000002">
    <property type="protein sequence ID" value="RGS87487.1"/>
    <property type="molecule type" value="Genomic_DNA"/>
</dbReference>
<dbReference type="Pfam" id="PF18565">
    <property type="entry name" value="Glyco_hydro2_C5"/>
    <property type="match status" value="1"/>
</dbReference>
<dbReference type="InterPro" id="IPR036156">
    <property type="entry name" value="Beta-gal/glucu_dom_sf"/>
</dbReference>
<dbReference type="InterPro" id="IPR013783">
    <property type="entry name" value="Ig-like_fold"/>
</dbReference>
<evidence type="ECO:0000259" key="4">
    <source>
        <dbReference type="Pfam" id="PF00703"/>
    </source>
</evidence>
<evidence type="ECO:0000259" key="5">
    <source>
        <dbReference type="Pfam" id="PF02836"/>
    </source>
</evidence>
<dbReference type="AlphaFoldDB" id="A0A395W4I2"/>